<dbReference type="EMBL" id="BK016274">
    <property type="protein sequence ID" value="DAG06550.1"/>
    <property type="molecule type" value="Genomic_DNA"/>
</dbReference>
<organism evidence="1">
    <name type="scientific">Podoviridae sp. ct9H612</name>
    <dbReference type="NCBI Taxonomy" id="2825226"/>
    <lineage>
        <taxon>Viruses</taxon>
        <taxon>Duplodnaviria</taxon>
        <taxon>Heunggongvirae</taxon>
        <taxon>Uroviricota</taxon>
        <taxon>Caudoviricetes</taxon>
    </lineage>
</organism>
<sequence length="86" mass="9787">MSRNTIQKKFTTMEVRGFIIKDGQPVEVDYQLGKKCGLNTAQALIRKEEPSFAAVEVVENEQLYKMTFDDFKKYGTPCDASEADED</sequence>
<name>A0A8S5VIP6_9CAUD</name>
<protein>
    <submittedName>
        <fullName evidence="1">Uncharacterized protein</fullName>
    </submittedName>
</protein>
<proteinExistence type="predicted"/>
<reference evidence="1" key="1">
    <citation type="journal article" date="2021" name="Proc. Natl. Acad. Sci. U.S.A.">
        <title>A Catalog of Tens of Thousands of Viruses from Human Metagenomes Reveals Hidden Associations with Chronic Diseases.</title>
        <authorList>
            <person name="Tisza M.J."/>
            <person name="Buck C.B."/>
        </authorList>
    </citation>
    <scope>NUCLEOTIDE SEQUENCE</scope>
    <source>
        <strain evidence="1">Ct9H612</strain>
    </source>
</reference>
<evidence type="ECO:0000313" key="1">
    <source>
        <dbReference type="EMBL" id="DAG06550.1"/>
    </source>
</evidence>
<accession>A0A8S5VIP6</accession>